<evidence type="ECO:0000256" key="21">
    <source>
        <dbReference type="PIRNR" id="PIRNR001563"/>
    </source>
</evidence>
<evidence type="ECO:0000256" key="9">
    <source>
        <dbReference type="ARBA" id="ARBA00022723"/>
    </source>
</evidence>
<evidence type="ECO:0000256" key="11">
    <source>
        <dbReference type="ARBA" id="ARBA00022840"/>
    </source>
</evidence>
<evidence type="ECO:0000256" key="8">
    <source>
        <dbReference type="ARBA" id="ARBA00022598"/>
    </source>
</evidence>
<evidence type="ECO:0000256" key="12">
    <source>
        <dbReference type="ARBA" id="ARBA00022842"/>
    </source>
</evidence>
<dbReference type="EC" id="6.3.2.17" evidence="6"/>
<dbReference type="NCBIfam" id="TIGR01499">
    <property type="entry name" value="folC"/>
    <property type="match status" value="1"/>
</dbReference>
<comment type="pathway">
    <text evidence="2">Cofactor biosynthesis; tetrahydrofolate biosynthesis; 7,8-dihydrofolate from 2-amino-4-hydroxy-6-hydroxymethyl-7,8-dihydropteridine diphosphate and 4-aminobenzoate: step 2/2.</text>
</comment>
<dbReference type="PIRSF" id="PIRSF001563">
    <property type="entry name" value="Folylpolyglu_synth"/>
    <property type="match status" value="1"/>
</dbReference>
<dbReference type="PROSITE" id="PS01012">
    <property type="entry name" value="FOLYLPOLYGLU_SYNT_2"/>
    <property type="match status" value="1"/>
</dbReference>
<evidence type="ECO:0000256" key="6">
    <source>
        <dbReference type="ARBA" id="ARBA00013025"/>
    </source>
</evidence>
<feature type="domain" description="Mur ligase C-terminal" evidence="22">
    <location>
        <begin position="315"/>
        <end position="433"/>
    </location>
</feature>
<dbReference type="SUPFAM" id="SSF53623">
    <property type="entry name" value="MurD-like peptide ligases, catalytic domain"/>
    <property type="match status" value="1"/>
</dbReference>
<evidence type="ECO:0000256" key="4">
    <source>
        <dbReference type="ARBA" id="ARBA00008276"/>
    </source>
</evidence>
<dbReference type="InterPro" id="IPR001645">
    <property type="entry name" value="Folylpolyglutamate_synth"/>
</dbReference>
<evidence type="ECO:0000256" key="7">
    <source>
        <dbReference type="ARBA" id="ARBA00019357"/>
    </source>
</evidence>
<dbReference type="Gene3D" id="3.90.190.20">
    <property type="entry name" value="Mur ligase, C-terminal domain"/>
    <property type="match status" value="1"/>
</dbReference>
<dbReference type="Pfam" id="PF02875">
    <property type="entry name" value="Mur_ligase_C"/>
    <property type="match status" value="1"/>
</dbReference>
<name>A0ABT0DI03_9HYPH</name>
<protein>
    <recommendedName>
        <fullName evidence="7">Dihydrofolate synthase/folylpolyglutamate synthase</fullName>
        <ecNumber evidence="5">6.3.2.12</ecNumber>
        <ecNumber evidence="6">6.3.2.17</ecNumber>
    </recommendedName>
    <alternativeName>
        <fullName evidence="16">Folylpoly-gamma-glutamate synthetase-dihydrofolate synthetase</fullName>
    </alternativeName>
    <alternativeName>
        <fullName evidence="14">Folylpolyglutamate synthetase</fullName>
    </alternativeName>
    <alternativeName>
        <fullName evidence="15">Tetrahydrofolylpolyglutamate synthase</fullName>
    </alternativeName>
</protein>
<comment type="function">
    <text evidence="1">Functions in two distinct reactions of the de novo folate biosynthetic pathway. Catalyzes the addition of a glutamate residue to dihydropteroate (7,8-dihydropteroate or H2Pte) to form dihydrofolate (7,8-dihydrofolate monoglutamate or H2Pte-Glu). Also catalyzes successive additions of L-glutamate to tetrahydrofolate or 10-formyltetrahydrofolate or 5,10-methylenetetrahydrofolate, leading to folylpolyglutamate derivatives.</text>
</comment>
<keyword evidence="25" id="KW-1185">Reference proteome</keyword>
<gene>
    <name evidence="24" type="ORF">MWN33_02595</name>
</gene>
<evidence type="ECO:0000256" key="13">
    <source>
        <dbReference type="ARBA" id="ARBA00022909"/>
    </source>
</evidence>
<dbReference type="InterPro" id="IPR036565">
    <property type="entry name" value="Mur-like_cat_sf"/>
</dbReference>
<evidence type="ECO:0000256" key="17">
    <source>
        <dbReference type="ARBA" id="ARBA00047493"/>
    </source>
</evidence>
<evidence type="ECO:0000256" key="19">
    <source>
        <dbReference type="ARBA" id="ARBA00049035"/>
    </source>
</evidence>
<comment type="catalytic activity">
    <reaction evidence="17">
        <text>(6S)-5,6,7,8-tetrahydrofolyl-(gamma-L-Glu)(n) + L-glutamate + ATP = (6S)-5,6,7,8-tetrahydrofolyl-(gamma-L-Glu)(n+1) + ADP + phosphate + H(+)</text>
        <dbReference type="Rhea" id="RHEA:10580"/>
        <dbReference type="Rhea" id="RHEA-COMP:14738"/>
        <dbReference type="Rhea" id="RHEA-COMP:14740"/>
        <dbReference type="ChEBI" id="CHEBI:15378"/>
        <dbReference type="ChEBI" id="CHEBI:29985"/>
        <dbReference type="ChEBI" id="CHEBI:30616"/>
        <dbReference type="ChEBI" id="CHEBI:43474"/>
        <dbReference type="ChEBI" id="CHEBI:141005"/>
        <dbReference type="ChEBI" id="CHEBI:456216"/>
        <dbReference type="EC" id="6.3.2.17"/>
    </reaction>
</comment>
<keyword evidence="10 21" id="KW-0547">Nucleotide-binding</keyword>
<dbReference type="PANTHER" id="PTHR11136:SF0">
    <property type="entry name" value="DIHYDROFOLATE SYNTHETASE-RELATED"/>
    <property type="match status" value="1"/>
</dbReference>
<evidence type="ECO:0000256" key="1">
    <source>
        <dbReference type="ARBA" id="ARBA00002714"/>
    </source>
</evidence>
<accession>A0ABT0DI03</accession>
<evidence type="ECO:0000313" key="24">
    <source>
        <dbReference type="EMBL" id="MCK0206916.1"/>
    </source>
</evidence>
<evidence type="ECO:0000256" key="16">
    <source>
        <dbReference type="ARBA" id="ARBA00032510"/>
    </source>
</evidence>
<dbReference type="Pfam" id="PF08245">
    <property type="entry name" value="Mur_ligase_M"/>
    <property type="match status" value="1"/>
</dbReference>
<evidence type="ECO:0000256" key="20">
    <source>
        <dbReference type="ARBA" id="ARBA00049161"/>
    </source>
</evidence>
<evidence type="ECO:0000256" key="5">
    <source>
        <dbReference type="ARBA" id="ARBA00013023"/>
    </source>
</evidence>
<evidence type="ECO:0000256" key="15">
    <source>
        <dbReference type="ARBA" id="ARBA00030592"/>
    </source>
</evidence>
<dbReference type="InterPro" id="IPR036615">
    <property type="entry name" value="Mur_ligase_C_dom_sf"/>
</dbReference>
<proteinExistence type="inferred from homology"/>
<comment type="catalytic activity">
    <reaction evidence="18">
        <text>10-formyltetrahydrofolyl-(gamma-L-Glu)(n) + L-glutamate + ATP = 10-formyltetrahydrofolyl-(gamma-L-Glu)(n+1) + ADP + phosphate + H(+)</text>
        <dbReference type="Rhea" id="RHEA:51904"/>
        <dbReference type="Rhea" id="RHEA-COMP:13088"/>
        <dbReference type="Rhea" id="RHEA-COMP:14300"/>
        <dbReference type="ChEBI" id="CHEBI:15378"/>
        <dbReference type="ChEBI" id="CHEBI:29985"/>
        <dbReference type="ChEBI" id="CHEBI:30616"/>
        <dbReference type="ChEBI" id="CHEBI:43474"/>
        <dbReference type="ChEBI" id="CHEBI:134413"/>
        <dbReference type="ChEBI" id="CHEBI:456216"/>
        <dbReference type="EC" id="6.3.2.17"/>
    </reaction>
</comment>
<comment type="caution">
    <text evidence="24">The sequence shown here is derived from an EMBL/GenBank/DDBJ whole genome shotgun (WGS) entry which is preliminary data.</text>
</comment>
<keyword evidence="12" id="KW-0460">Magnesium</keyword>
<sequence length="449" mass="47112">MSALPAAGSDPAGENRRPVDDIFDRLLALHPKLIDLSLERMWRLLERLGHPERRLPPVIHVAGTNGKGSTVAFMRAVLEAAGRRVHVYTSPHLVRFNERIRLAGTLVDDARLTDALARAEEANGGEPITFFEITTAAALLLFSEVPADILLLEVGLGGRLDATNVVEKPLVSVITPVSIDHVDFLGETVAEIAGEKAGILKRGVPAVLGRQPREALAVIERLAARLGAPLSIMGEQYQAYEEGGRLVVSDEAGLMDLPRPRLVGPHQIGNAGLAIEALRVADLGLPAAAFEEGMRAAQWPARLQRLGPGPLVARAPEGVDVWLDGGHNAAGGQAIAAALADLEDRVSRPLVLIVGMLGNKDADAFLTPFAGLARELIAVPVPGEHKGAAPEALAAIARAYGLDASTAPDVPAALDGLSAFPVDPPPRVLIAGSLYLAGAVLAENGSLPE</sequence>
<dbReference type="EC" id="6.3.2.12" evidence="5"/>
<dbReference type="InterPro" id="IPR004101">
    <property type="entry name" value="Mur_ligase_C"/>
</dbReference>
<dbReference type="SUPFAM" id="SSF53244">
    <property type="entry name" value="MurD-like peptide ligases, peptide-binding domain"/>
    <property type="match status" value="1"/>
</dbReference>
<dbReference type="Proteomes" id="UP001202867">
    <property type="component" value="Unassembled WGS sequence"/>
</dbReference>
<evidence type="ECO:0000259" key="23">
    <source>
        <dbReference type="Pfam" id="PF08245"/>
    </source>
</evidence>
<keyword evidence="9" id="KW-0479">Metal-binding</keyword>
<comment type="catalytic activity">
    <reaction evidence="19">
        <text>(6R)-5,10-methylenetetrahydrofolyl-(gamma-L-Glu)(n) + L-glutamate + ATP = (6R)-5,10-methylenetetrahydrofolyl-(gamma-L-Glu)(n+1) + ADP + phosphate + H(+)</text>
        <dbReference type="Rhea" id="RHEA:51912"/>
        <dbReference type="Rhea" id="RHEA-COMP:13257"/>
        <dbReference type="Rhea" id="RHEA-COMP:13258"/>
        <dbReference type="ChEBI" id="CHEBI:15378"/>
        <dbReference type="ChEBI" id="CHEBI:29985"/>
        <dbReference type="ChEBI" id="CHEBI:30616"/>
        <dbReference type="ChEBI" id="CHEBI:43474"/>
        <dbReference type="ChEBI" id="CHEBI:136572"/>
        <dbReference type="ChEBI" id="CHEBI:456216"/>
        <dbReference type="EC" id="6.3.2.17"/>
    </reaction>
</comment>
<evidence type="ECO:0000256" key="10">
    <source>
        <dbReference type="ARBA" id="ARBA00022741"/>
    </source>
</evidence>
<reference evidence="25" key="1">
    <citation type="submission" date="2023-07" db="EMBL/GenBank/DDBJ databases">
        <title>Ancylobacter moscoviensis sp. nov., facultatively methylotrophic bacteria from activated sludge and the reclassification of Starkeya novella (Starkey 1934) Kelly et al. 2000 as Ancylobacter novellus comb. nov., Starkeya koreensis Im et al. 2006 as Ancylobacter koreensis comb.nov., Angulomicrobium tetraedrale Vasil'eva et al. 1986 as Ancylobacter tetraedralis comb. nov., Angulomicrobium amanitiforme Fritz et al. 2004 as Ancylobacter amanitiformis comb. nov. and Methylorhabdus multivorans Doronina et al. 1996 as Ancylobacter multivorans comb. nov. and emended description of the genus Ancylobacter.</title>
        <authorList>
            <person name="Doronina N."/>
            <person name="Chemodurova A."/>
            <person name="Grouzdev D."/>
            <person name="Koziaeva V."/>
            <person name="Shi W."/>
            <person name="Wu L."/>
            <person name="Kaparullina E."/>
        </authorList>
    </citation>
    <scope>NUCLEOTIDE SEQUENCE [LARGE SCALE GENOMIC DNA]</scope>
    <source>
        <strain evidence="25">Jip08</strain>
    </source>
</reference>
<evidence type="ECO:0000256" key="14">
    <source>
        <dbReference type="ARBA" id="ARBA00030048"/>
    </source>
</evidence>
<keyword evidence="11 21" id="KW-0067">ATP-binding</keyword>
<organism evidence="24 25">
    <name type="scientific">Ancylobacter koreensis</name>
    <dbReference type="NCBI Taxonomy" id="266121"/>
    <lineage>
        <taxon>Bacteria</taxon>
        <taxon>Pseudomonadati</taxon>
        <taxon>Pseudomonadota</taxon>
        <taxon>Alphaproteobacteria</taxon>
        <taxon>Hyphomicrobiales</taxon>
        <taxon>Xanthobacteraceae</taxon>
        <taxon>Ancylobacter</taxon>
    </lineage>
</organism>
<evidence type="ECO:0000313" key="25">
    <source>
        <dbReference type="Proteomes" id="UP001202867"/>
    </source>
</evidence>
<keyword evidence="8 21" id="KW-0436">Ligase</keyword>
<dbReference type="RefSeq" id="WP_247198561.1">
    <property type="nucleotide sequence ID" value="NZ_JALKCG010000001.1"/>
</dbReference>
<evidence type="ECO:0000259" key="22">
    <source>
        <dbReference type="Pfam" id="PF02875"/>
    </source>
</evidence>
<comment type="pathway">
    <text evidence="3">Cofactor biosynthesis; tetrahydrofolylpolyglutamate biosynthesis.</text>
</comment>
<comment type="similarity">
    <text evidence="4 21">Belongs to the folylpolyglutamate synthase family.</text>
</comment>
<dbReference type="PANTHER" id="PTHR11136">
    <property type="entry name" value="FOLYLPOLYGLUTAMATE SYNTHASE-RELATED"/>
    <property type="match status" value="1"/>
</dbReference>
<evidence type="ECO:0000256" key="3">
    <source>
        <dbReference type="ARBA" id="ARBA00005150"/>
    </source>
</evidence>
<keyword evidence="13" id="KW-0289">Folate biosynthesis</keyword>
<dbReference type="InterPro" id="IPR018109">
    <property type="entry name" value="Folylpolyglutamate_synth_CS"/>
</dbReference>
<evidence type="ECO:0000256" key="2">
    <source>
        <dbReference type="ARBA" id="ARBA00004799"/>
    </source>
</evidence>
<evidence type="ECO:0000256" key="18">
    <source>
        <dbReference type="ARBA" id="ARBA00047808"/>
    </source>
</evidence>
<comment type="catalytic activity">
    <reaction evidence="20">
        <text>7,8-dihydropteroate + L-glutamate + ATP = 7,8-dihydrofolate + ADP + phosphate + H(+)</text>
        <dbReference type="Rhea" id="RHEA:23584"/>
        <dbReference type="ChEBI" id="CHEBI:15378"/>
        <dbReference type="ChEBI" id="CHEBI:17839"/>
        <dbReference type="ChEBI" id="CHEBI:29985"/>
        <dbReference type="ChEBI" id="CHEBI:30616"/>
        <dbReference type="ChEBI" id="CHEBI:43474"/>
        <dbReference type="ChEBI" id="CHEBI:57451"/>
        <dbReference type="ChEBI" id="CHEBI:456216"/>
        <dbReference type="EC" id="6.3.2.12"/>
    </reaction>
</comment>
<dbReference type="Gene3D" id="3.40.1190.10">
    <property type="entry name" value="Mur-like, catalytic domain"/>
    <property type="match status" value="1"/>
</dbReference>
<dbReference type="InterPro" id="IPR013221">
    <property type="entry name" value="Mur_ligase_cen"/>
</dbReference>
<dbReference type="EMBL" id="JALKCG010000001">
    <property type="protein sequence ID" value="MCK0206916.1"/>
    <property type="molecule type" value="Genomic_DNA"/>
</dbReference>
<feature type="domain" description="Mur ligase central" evidence="23">
    <location>
        <begin position="61"/>
        <end position="209"/>
    </location>
</feature>